<evidence type="ECO:0000313" key="3">
    <source>
        <dbReference type="Proteomes" id="UP000249390"/>
    </source>
</evidence>
<reference evidence="2 3" key="1">
    <citation type="submission" date="2018-06" db="EMBL/GenBank/DDBJ databases">
        <title>The Genome of Cuscuta australis (Dodder) Provides Insight into the Evolution of Plant Parasitism.</title>
        <authorList>
            <person name="Liu H."/>
        </authorList>
    </citation>
    <scope>NUCLEOTIDE SEQUENCE [LARGE SCALE GENOMIC DNA]</scope>
    <source>
        <strain evidence="3">cv. Yunnan</strain>
        <tissue evidence="2">Vines</tissue>
    </source>
</reference>
<dbReference type="AlphaFoldDB" id="A0A328DGX5"/>
<dbReference type="PANTHER" id="PTHR34555">
    <property type="entry name" value="INTEGRAL MEMBRANE HEMOLYSIN-III-LIKE PROTEIN"/>
    <property type="match status" value="1"/>
</dbReference>
<evidence type="ECO:0000256" key="1">
    <source>
        <dbReference type="SAM" id="MobiDB-lite"/>
    </source>
</evidence>
<dbReference type="Proteomes" id="UP000249390">
    <property type="component" value="Unassembled WGS sequence"/>
</dbReference>
<keyword evidence="3" id="KW-1185">Reference proteome</keyword>
<comment type="caution">
    <text evidence="2">The sequence shown here is derived from an EMBL/GenBank/DDBJ whole genome shotgun (WGS) entry which is preliminary data.</text>
</comment>
<evidence type="ECO:0000313" key="2">
    <source>
        <dbReference type="EMBL" id="RAL43213.1"/>
    </source>
</evidence>
<gene>
    <name evidence="2" type="ORF">DM860_009995</name>
</gene>
<protein>
    <submittedName>
        <fullName evidence="2">Uncharacterized protein</fullName>
    </submittedName>
</protein>
<organism evidence="2 3">
    <name type="scientific">Cuscuta australis</name>
    <dbReference type="NCBI Taxonomy" id="267555"/>
    <lineage>
        <taxon>Eukaryota</taxon>
        <taxon>Viridiplantae</taxon>
        <taxon>Streptophyta</taxon>
        <taxon>Embryophyta</taxon>
        <taxon>Tracheophyta</taxon>
        <taxon>Spermatophyta</taxon>
        <taxon>Magnoliopsida</taxon>
        <taxon>eudicotyledons</taxon>
        <taxon>Gunneridae</taxon>
        <taxon>Pentapetalae</taxon>
        <taxon>asterids</taxon>
        <taxon>lamiids</taxon>
        <taxon>Solanales</taxon>
        <taxon>Convolvulaceae</taxon>
        <taxon>Cuscuteae</taxon>
        <taxon>Cuscuta</taxon>
        <taxon>Cuscuta subgen. Grammica</taxon>
        <taxon>Cuscuta sect. Cleistogrammica</taxon>
    </lineage>
</organism>
<feature type="region of interest" description="Disordered" evidence="1">
    <location>
        <begin position="62"/>
        <end position="81"/>
    </location>
</feature>
<accession>A0A328DGX5</accession>
<proteinExistence type="predicted"/>
<sequence length="299" mass="33223">MINSQLSNGTTSNGTAKNLLVDKQLTGVPKKIALRDVQNQNGSLIINHRDSSLLLSTKHDSEGTRVCGNKRLTPERPSSPVCHLSLASNGANDHIINARRRIELELGRGRTQNDLEKYVESIPAKRVCQPQKEVPPKANQLKENNVNNASITVPDNIISAGKSNNRLPRSAQADSAKLISDKSLSLDFMVADDQQRTARFARLQMLLKKCDESDYSDYIQMLLHLSPSELSRHAVDLEKRAIQLAIDEGNTIVNLKIFFLILVSLIIAWDCHDKLVCHLRIISCVVSMCLPPTISCYQP</sequence>
<dbReference type="EMBL" id="NQVE01000161">
    <property type="protein sequence ID" value="RAL43213.1"/>
    <property type="molecule type" value="Genomic_DNA"/>
</dbReference>
<dbReference type="PANTHER" id="PTHR34555:SF7">
    <property type="entry name" value="DUF3741 DOMAIN-CONTAINING PROTEIN"/>
    <property type="match status" value="1"/>
</dbReference>
<name>A0A328DGX5_9ASTE</name>